<reference evidence="10 11" key="1">
    <citation type="submission" date="2014-04" db="EMBL/GenBank/DDBJ databases">
        <authorList>
            <consortium name="International Citrus Genome Consortium"/>
            <person name="Gmitter F."/>
            <person name="Chen C."/>
            <person name="Farmerie W."/>
            <person name="Harkins T."/>
            <person name="Desany B."/>
            <person name="Mohiuddin M."/>
            <person name="Kodira C."/>
            <person name="Borodovsky M."/>
            <person name="Lomsadze A."/>
            <person name="Burns P."/>
            <person name="Jenkins J."/>
            <person name="Prochnik S."/>
            <person name="Shu S."/>
            <person name="Chapman J."/>
            <person name="Pitluck S."/>
            <person name="Schmutz J."/>
            <person name="Rokhsar D."/>
        </authorList>
    </citation>
    <scope>NUCLEOTIDE SEQUENCE</scope>
</reference>
<dbReference type="InterPro" id="IPR013809">
    <property type="entry name" value="ENTH"/>
</dbReference>
<keyword evidence="7" id="KW-0168">Coated pit</keyword>
<keyword evidence="5" id="KW-0333">Golgi apparatus</keyword>
<dbReference type="Pfam" id="PF07651">
    <property type="entry name" value="ANTH"/>
    <property type="match status" value="1"/>
</dbReference>
<dbReference type="PANTHER" id="PTHR22951:SF76">
    <property type="entry name" value="OS09G0468150 PROTEIN"/>
    <property type="match status" value="1"/>
</dbReference>
<organism evidence="10 11">
    <name type="scientific">Citrus sinensis</name>
    <name type="common">Sweet orange</name>
    <name type="synonym">Citrus aurantium var. sinensis</name>
    <dbReference type="NCBI Taxonomy" id="2711"/>
    <lineage>
        <taxon>Eukaryota</taxon>
        <taxon>Viridiplantae</taxon>
        <taxon>Streptophyta</taxon>
        <taxon>Embryophyta</taxon>
        <taxon>Tracheophyta</taxon>
        <taxon>Spermatophyta</taxon>
        <taxon>Magnoliopsida</taxon>
        <taxon>eudicotyledons</taxon>
        <taxon>Gunneridae</taxon>
        <taxon>Pentapetalae</taxon>
        <taxon>rosids</taxon>
        <taxon>malvids</taxon>
        <taxon>Sapindales</taxon>
        <taxon>Rutaceae</taxon>
        <taxon>Aurantioideae</taxon>
        <taxon>Citrus</taxon>
    </lineage>
</organism>
<dbReference type="PaxDb" id="2711-XP_006466278.1"/>
<dbReference type="STRING" id="2711.A0A067EZX7"/>
<dbReference type="EMBL" id="KK784931">
    <property type="protein sequence ID" value="KDO60643.1"/>
    <property type="molecule type" value="Genomic_DNA"/>
</dbReference>
<dbReference type="GO" id="GO:0032050">
    <property type="term" value="F:clathrin heavy chain binding"/>
    <property type="evidence" value="ECO:0000318"/>
    <property type="project" value="GO_Central"/>
</dbReference>
<dbReference type="SMR" id="A0A067EZX7"/>
<evidence type="ECO:0000256" key="4">
    <source>
        <dbReference type="ARBA" id="ARBA00022583"/>
    </source>
</evidence>
<keyword evidence="6" id="KW-0472">Membrane</keyword>
<proteinExistence type="predicted"/>
<evidence type="ECO:0000259" key="9">
    <source>
        <dbReference type="PROSITE" id="PS50942"/>
    </source>
</evidence>
<evidence type="ECO:0000256" key="7">
    <source>
        <dbReference type="ARBA" id="ARBA00023176"/>
    </source>
</evidence>
<dbReference type="InterPro" id="IPR011417">
    <property type="entry name" value="ANTH_dom"/>
</dbReference>
<name>A0A067EZX7_CITSI</name>
<feature type="domain" description="ENTH" evidence="9">
    <location>
        <begin position="25"/>
        <end position="163"/>
    </location>
</feature>
<dbReference type="FunFam" id="1.25.40.90:FF:000035">
    <property type="entry name" value="Putative clathrin assembly protein At4g40080"/>
    <property type="match status" value="1"/>
</dbReference>
<evidence type="ECO:0000313" key="11">
    <source>
        <dbReference type="Proteomes" id="UP000027120"/>
    </source>
</evidence>
<dbReference type="PANTHER" id="PTHR22951">
    <property type="entry name" value="CLATHRIN ASSEMBLY PROTEIN"/>
    <property type="match status" value="1"/>
</dbReference>
<evidence type="ECO:0000256" key="2">
    <source>
        <dbReference type="ARBA" id="ARBA00004555"/>
    </source>
</evidence>
<evidence type="ECO:0000256" key="1">
    <source>
        <dbReference type="ARBA" id="ARBA00004132"/>
    </source>
</evidence>
<dbReference type="SMART" id="SM00273">
    <property type="entry name" value="ENTH"/>
    <property type="match status" value="1"/>
</dbReference>
<evidence type="ECO:0000256" key="8">
    <source>
        <dbReference type="ARBA" id="ARBA00023329"/>
    </source>
</evidence>
<evidence type="ECO:0000313" key="10">
    <source>
        <dbReference type="EMBL" id="KDO60643.1"/>
    </source>
</evidence>
<dbReference type="InterPro" id="IPR048050">
    <property type="entry name" value="ANTH_N_plant"/>
</dbReference>
<accession>A0A067EZX7</accession>
<keyword evidence="11" id="KW-1185">Reference proteome</keyword>
<protein>
    <recommendedName>
        <fullName evidence="9">ENTH domain-containing protein</fullName>
    </recommendedName>
</protein>
<dbReference type="GO" id="GO:0048268">
    <property type="term" value="P:clathrin coat assembly"/>
    <property type="evidence" value="ECO:0007669"/>
    <property type="project" value="InterPro"/>
</dbReference>
<dbReference type="GO" id="GO:0005794">
    <property type="term" value="C:Golgi apparatus"/>
    <property type="evidence" value="ECO:0007669"/>
    <property type="project" value="UniProtKB-SubCell"/>
</dbReference>
<dbReference type="SUPFAM" id="SSF48464">
    <property type="entry name" value="ENTH/VHS domain"/>
    <property type="match status" value="1"/>
</dbReference>
<dbReference type="GO" id="GO:0005905">
    <property type="term" value="C:clathrin-coated pit"/>
    <property type="evidence" value="ECO:0000318"/>
    <property type="project" value="GO_Central"/>
</dbReference>
<dbReference type="eggNOG" id="KOG0251">
    <property type="taxonomic scope" value="Eukaryota"/>
</dbReference>
<evidence type="ECO:0000256" key="5">
    <source>
        <dbReference type="ARBA" id="ARBA00023034"/>
    </source>
</evidence>
<dbReference type="GO" id="GO:0005546">
    <property type="term" value="F:phosphatidylinositol-4,5-bisphosphate binding"/>
    <property type="evidence" value="ECO:0000318"/>
    <property type="project" value="GO_Central"/>
</dbReference>
<dbReference type="InterPro" id="IPR045192">
    <property type="entry name" value="AP180-like"/>
</dbReference>
<keyword evidence="4" id="KW-0254">Endocytosis</keyword>
<dbReference type="GO" id="GO:0072583">
    <property type="term" value="P:clathrin-dependent endocytosis"/>
    <property type="evidence" value="ECO:0000318"/>
    <property type="project" value="GO_Central"/>
</dbReference>
<sequence length="359" mass="40132">MNMGRLANLMGIIKDKVSQSKAAIISKPKTLTLHLSLLRATTHDPSTPPDPKRLTTLLSFGHSSRATAAAVIEALMDRLQTTHDASVAIKSLIAVHHIVKHGSFILQDQLSVYPSAGGRNYLKLSNFRDNTTPLTWELSSWVRWYALYLEHLLSTSRVLGFFLSSSSSSVEMDKEEEKVSALVNIDLLKEVDSLLSLLEQMCKTPDCLHVRGNPLVDDIMGLVGEDYLSAINEVSIRVSEFNNRLGCLSLGDSVELACALKRLEDCKERLSVLSHRKRVLIEAFWGLITALKDKVAKERAYRDERMIVSTGRRDKASESARFGDRLSRRYGDSVRFSSARFGFNRFPNFLVLDSIESCA</sequence>
<dbReference type="GO" id="GO:0000149">
    <property type="term" value="F:SNARE binding"/>
    <property type="evidence" value="ECO:0000318"/>
    <property type="project" value="GO_Central"/>
</dbReference>
<keyword evidence="8" id="KW-0968">Cytoplasmic vesicle</keyword>
<dbReference type="GO" id="GO:0006900">
    <property type="term" value="P:vesicle budding from membrane"/>
    <property type="evidence" value="ECO:0000318"/>
    <property type="project" value="GO_Central"/>
</dbReference>
<comment type="subcellular location">
    <subcellularLocation>
        <location evidence="1">Cytoplasmic vesicle</location>
        <location evidence="1">Clathrin-coated vesicle</location>
    </subcellularLocation>
    <subcellularLocation>
        <location evidence="2">Golgi apparatus</location>
    </subcellularLocation>
    <subcellularLocation>
        <location evidence="3">Membrane</location>
        <location evidence="3">Clathrin-coated pit</location>
    </subcellularLocation>
</comment>
<dbReference type="InterPro" id="IPR008942">
    <property type="entry name" value="ENTH_VHS"/>
</dbReference>
<dbReference type="Proteomes" id="UP000027120">
    <property type="component" value="Unassembled WGS sequence"/>
</dbReference>
<dbReference type="AlphaFoldDB" id="A0A067EZX7"/>
<dbReference type="GO" id="GO:0005545">
    <property type="term" value="F:1-phosphatidylinositol binding"/>
    <property type="evidence" value="ECO:0000318"/>
    <property type="project" value="GO_Central"/>
</dbReference>
<gene>
    <name evidence="10" type="ORF">CISIN_1g018185mg</name>
</gene>
<dbReference type="CDD" id="cd16987">
    <property type="entry name" value="ANTH_N_AP180_plant"/>
    <property type="match status" value="1"/>
</dbReference>
<dbReference type="GO" id="GO:0030136">
    <property type="term" value="C:clathrin-coated vesicle"/>
    <property type="evidence" value="ECO:0000318"/>
    <property type="project" value="GO_Central"/>
</dbReference>
<dbReference type="PROSITE" id="PS50942">
    <property type="entry name" value="ENTH"/>
    <property type="match status" value="1"/>
</dbReference>
<evidence type="ECO:0000256" key="6">
    <source>
        <dbReference type="ARBA" id="ARBA00023136"/>
    </source>
</evidence>
<dbReference type="Gene3D" id="1.25.40.90">
    <property type="match status" value="1"/>
</dbReference>
<evidence type="ECO:0000256" key="3">
    <source>
        <dbReference type="ARBA" id="ARBA00004600"/>
    </source>
</evidence>